<sequence>MNQQSEFKAINDIREEAIVTHFRKNKDKKVFILTESFPFMFIGKIKEVLDDTAVLDVQTTSVPALEGKEWILHIDAIEVFYIETGIGPKIPDLKD</sequence>
<organism evidence="1 2">
    <name type="scientific">Cytobacillus dafuensis</name>
    <name type="common">Bacillus dafuensis</name>
    <dbReference type="NCBI Taxonomy" id="1742359"/>
    <lineage>
        <taxon>Bacteria</taxon>
        <taxon>Bacillati</taxon>
        <taxon>Bacillota</taxon>
        <taxon>Bacilli</taxon>
        <taxon>Bacillales</taxon>
        <taxon>Bacillaceae</taxon>
        <taxon>Cytobacillus</taxon>
    </lineage>
</organism>
<dbReference type="Proteomes" id="UP000321555">
    <property type="component" value="Chromosome"/>
</dbReference>
<dbReference type="KEGG" id="bda:FSZ17_02290"/>
<gene>
    <name evidence="1" type="ORF">FSZ17_02290</name>
</gene>
<dbReference type="STRING" id="1742359.GCA_001439625_04299"/>
<dbReference type="OrthoDB" id="2439638at2"/>
<evidence type="ECO:0000313" key="1">
    <source>
        <dbReference type="EMBL" id="QED46202.1"/>
    </source>
</evidence>
<keyword evidence="2" id="KW-1185">Reference proteome</keyword>
<accession>A0A5B8YZP6</accession>
<reference evidence="2" key="1">
    <citation type="submission" date="2019-08" db="EMBL/GenBank/DDBJ databases">
        <authorList>
            <person name="Zheng X."/>
        </authorList>
    </citation>
    <scope>NUCLEOTIDE SEQUENCE [LARGE SCALE GENOMIC DNA]</scope>
    <source>
        <strain evidence="2">FJAT-25496</strain>
    </source>
</reference>
<proteinExistence type="predicted"/>
<evidence type="ECO:0000313" key="2">
    <source>
        <dbReference type="Proteomes" id="UP000321555"/>
    </source>
</evidence>
<protein>
    <recommendedName>
        <fullName evidence="3">DUF2642 domain-containing protein</fullName>
    </recommendedName>
</protein>
<dbReference type="AlphaFoldDB" id="A0A5B8YZP6"/>
<name>A0A5B8YZP6_CYTDA</name>
<dbReference type="EMBL" id="CP042593">
    <property type="protein sequence ID" value="QED46202.1"/>
    <property type="molecule type" value="Genomic_DNA"/>
</dbReference>
<dbReference type="RefSeq" id="WP_057775465.1">
    <property type="nucleotide sequence ID" value="NZ_CP042593.1"/>
</dbReference>
<evidence type="ECO:0008006" key="3">
    <source>
        <dbReference type="Google" id="ProtNLM"/>
    </source>
</evidence>